<protein>
    <submittedName>
        <fullName evidence="1">ISSod13, transposase</fullName>
    </submittedName>
</protein>
<dbReference type="SUPFAM" id="SSF53098">
    <property type="entry name" value="Ribonuclease H-like"/>
    <property type="match status" value="1"/>
</dbReference>
<organism evidence="1">
    <name type="scientific">uncultured Leptolyngbya sp</name>
    <dbReference type="NCBI Taxonomy" id="332963"/>
    <lineage>
        <taxon>Bacteria</taxon>
        <taxon>Bacillati</taxon>
        <taxon>Cyanobacteriota</taxon>
        <taxon>Cyanophyceae</taxon>
        <taxon>Leptolyngbyales</taxon>
        <taxon>Leptolyngbyaceae</taxon>
        <taxon>Leptolyngbya group</taxon>
        <taxon>Leptolyngbya</taxon>
        <taxon>environmental samples</taxon>
    </lineage>
</organism>
<accession>A0A6J4NUA0</accession>
<dbReference type="AlphaFoldDB" id="A0A6J4NUA0"/>
<name>A0A6J4NUA0_9CYAN</name>
<dbReference type="EMBL" id="CADCTY010001936">
    <property type="protein sequence ID" value="CAA9395407.1"/>
    <property type="molecule type" value="Genomic_DNA"/>
</dbReference>
<reference evidence="1" key="1">
    <citation type="submission" date="2020-02" db="EMBL/GenBank/DDBJ databases">
        <authorList>
            <person name="Meier V. D."/>
        </authorList>
    </citation>
    <scope>NUCLEOTIDE SEQUENCE</scope>
    <source>
        <strain evidence="1">AVDCRST_MAG94</strain>
    </source>
</reference>
<proteinExistence type="predicted"/>
<dbReference type="InterPro" id="IPR012337">
    <property type="entry name" value="RNaseH-like_sf"/>
</dbReference>
<sequence length="74" mass="8776">MRKKLYSSLEELRADLDEWLLEYNCDRSHSGKYCYGKTPMQTFLDSKHLASEKMLDQQLELKQPSKTRELFSVS</sequence>
<gene>
    <name evidence="1" type="ORF">AVDCRST_MAG94-5630</name>
</gene>
<evidence type="ECO:0000313" key="1">
    <source>
        <dbReference type="EMBL" id="CAA9395407.1"/>
    </source>
</evidence>